<protein>
    <submittedName>
        <fullName evidence="3">Uncharacterized protein LOC119644083</fullName>
    </submittedName>
</protein>
<proteinExistence type="predicted"/>
<reference evidence="3" key="1">
    <citation type="submission" date="2025-08" db="UniProtKB">
        <authorList>
            <consortium name="RefSeq"/>
        </authorList>
    </citation>
    <scope>IDENTIFICATION</scope>
    <source>
        <tissue evidence="3">Whole body pupa</tissue>
    </source>
</reference>
<evidence type="ECO:0000313" key="3">
    <source>
        <dbReference type="RefSeq" id="XP_037899535.1"/>
    </source>
</evidence>
<sequence>MKCLYQNYILFIGLQVLLSEAQRPSFAGIRPPDGLNQLDKYILNSQANRENNSNNNNDDGIENRFGKVDVAIATNEIPYGQTQKPPVGLPVVLAEPVNTILLPPQVSNNVAFSGRFGETDNESTASTIASTTMQKLPLDAQGDQLLIDRLNRLPEDRRPFWLLNYQAIEAQRNSSVANVAGGSRGRSPFAG</sequence>
<dbReference type="AlphaFoldDB" id="A0A9C5ZD66"/>
<accession>A0A9C5ZD66</accession>
<dbReference type="KEGG" id="gfs:119644083"/>
<evidence type="ECO:0000313" key="2">
    <source>
        <dbReference type="Proteomes" id="UP000092443"/>
    </source>
</evidence>
<feature type="signal peptide" evidence="1">
    <location>
        <begin position="1"/>
        <end position="21"/>
    </location>
</feature>
<keyword evidence="2" id="KW-1185">Reference proteome</keyword>
<dbReference type="Proteomes" id="UP000092443">
    <property type="component" value="Unplaced"/>
</dbReference>
<keyword evidence="1" id="KW-0732">Signal</keyword>
<evidence type="ECO:0000256" key="1">
    <source>
        <dbReference type="SAM" id="SignalP"/>
    </source>
</evidence>
<organism evidence="2 3">
    <name type="scientific">Glossina fuscipes</name>
    <dbReference type="NCBI Taxonomy" id="7396"/>
    <lineage>
        <taxon>Eukaryota</taxon>
        <taxon>Metazoa</taxon>
        <taxon>Ecdysozoa</taxon>
        <taxon>Arthropoda</taxon>
        <taxon>Hexapoda</taxon>
        <taxon>Insecta</taxon>
        <taxon>Pterygota</taxon>
        <taxon>Neoptera</taxon>
        <taxon>Endopterygota</taxon>
        <taxon>Diptera</taxon>
        <taxon>Brachycera</taxon>
        <taxon>Muscomorpha</taxon>
        <taxon>Hippoboscoidea</taxon>
        <taxon>Glossinidae</taxon>
        <taxon>Glossina</taxon>
    </lineage>
</organism>
<feature type="chain" id="PRO_5039249262" evidence="1">
    <location>
        <begin position="22"/>
        <end position="191"/>
    </location>
</feature>
<name>A0A9C5ZD66_9MUSC</name>
<dbReference type="RefSeq" id="XP_037899535.1">
    <property type="nucleotide sequence ID" value="XM_038043607.1"/>
</dbReference>
<dbReference type="GeneID" id="119644083"/>
<gene>
    <name evidence="3" type="primary">LOC119644083</name>
</gene>